<dbReference type="Gene3D" id="3.40.50.300">
    <property type="entry name" value="P-loop containing nucleotide triphosphate hydrolases"/>
    <property type="match status" value="2"/>
</dbReference>
<protein>
    <submittedName>
        <fullName evidence="4">P-loop containing nucleoside triphosphate hydrolase protein</fullName>
    </submittedName>
</protein>
<dbReference type="AlphaFoldDB" id="A0AAD7P2F1"/>
<feature type="domain" description="Helicase ATP-binding" evidence="3">
    <location>
        <begin position="41"/>
        <end position="217"/>
    </location>
</feature>
<dbReference type="GO" id="GO:0000724">
    <property type="term" value="P:double-strand break repair via homologous recombination"/>
    <property type="evidence" value="ECO:0007669"/>
    <property type="project" value="TreeGrafter"/>
</dbReference>
<name>A0AAD7P2F1_9AGAR</name>
<keyword evidence="5" id="KW-1185">Reference proteome</keyword>
<dbReference type="GO" id="GO:0043138">
    <property type="term" value="F:3'-5' DNA helicase activity"/>
    <property type="evidence" value="ECO:0007669"/>
    <property type="project" value="TreeGrafter"/>
</dbReference>
<evidence type="ECO:0000313" key="5">
    <source>
        <dbReference type="Proteomes" id="UP001215280"/>
    </source>
</evidence>
<dbReference type="EMBL" id="JARJLG010000001">
    <property type="protein sequence ID" value="KAJ7784968.1"/>
    <property type="molecule type" value="Genomic_DNA"/>
</dbReference>
<dbReference type="InterPro" id="IPR014001">
    <property type="entry name" value="Helicase_ATP-bd"/>
</dbReference>
<dbReference type="InterPro" id="IPR027417">
    <property type="entry name" value="P-loop_NTPase"/>
</dbReference>
<accession>A0AAD7P2F1</accession>
<dbReference type="GO" id="GO:0005524">
    <property type="term" value="F:ATP binding"/>
    <property type="evidence" value="ECO:0007669"/>
    <property type="project" value="InterPro"/>
</dbReference>
<proteinExistence type="inferred from homology"/>
<dbReference type="Pfam" id="PF00270">
    <property type="entry name" value="DEAD"/>
    <property type="match status" value="1"/>
</dbReference>
<sequence length="656" mass="73030">MAPSRGRKWQTEAGRTTIRRIVAEKIPEWTGGLHEWQVIIVAWILDGEDVLCVTATGDGKSALFAVPMIVLLEVAKNPAAYPGFANYKKPVALVIAPTKGLAGNIVFELAGLHVPAFACTSDTLADARKAGRNIASEIGSCRWPIVCIDPEHLMEKQWERITDCQLFRDNIAFVSVDEAHLIDDWGAEFRPQFRNIGNFIRGRLPPHISVSALTATLMPGISTSTVCKSLGFQQGMFHMYRRSNERPNVQFNLLPLTHTLGGEEFPDLIKYLLSNRKAIIYCATIELCWRVYIFLLRLLPPGPRRLIRVRLYHAMCWPDENERTVALMRDDPMCQIIVATVAFGQGFNVRTLLDSIQQAGRVGRDLSMTGRAVVLVQKAAYSSAEKYLASGGSASRAPTKTSKSLTTMNNEKAMMLTNKGCFIAFFNKLFGNNTPGSTLDCIALPRRLPCSACLPRFSGSLAFEPSPLPSGPERLRPFSVPQPQPTTAAAYRPKNSRLTRKMRSAADAELRKFGLQVQKLERDYNIYGCTPASSYLSNPIITALLDNLLIIWTRDVLVTKIPHWKHHERHGEALYALIQSLQIEFAATFEATRLEKNKQARKKRRAAAGKDEISDDDIDEGENSGSGGDDMEDAVEEATLLMHRHPQNVFVRAVSH</sequence>
<dbReference type="GO" id="GO:0005737">
    <property type="term" value="C:cytoplasm"/>
    <property type="evidence" value="ECO:0007669"/>
    <property type="project" value="TreeGrafter"/>
</dbReference>
<evidence type="ECO:0000259" key="3">
    <source>
        <dbReference type="PROSITE" id="PS51192"/>
    </source>
</evidence>
<dbReference type="PANTHER" id="PTHR13710:SF120">
    <property type="entry name" value="BIFUNCTIONAL 3'-5' EXONUCLEASE_ATP-DEPENDENT HELICASE WRN"/>
    <property type="match status" value="1"/>
</dbReference>
<dbReference type="SUPFAM" id="SSF52540">
    <property type="entry name" value="P-loop containing nucleoside triphosphate hydrolases"/>
    <property type="match status" value="1"/>
</dbReference>
<dbReference type="PANTHER" id="PTHR13710">
    <property type="entry name" value="DNA HELICASE RECQ FAMILY MEMBER"/>
    <property type="match status" value="1"/>
</dbReference>
<keyword evidence="4" id="KW-0378">Hydrolase</keyword>
<dbReference type="GO" id="GO:0003676">
    <property type="term" value="F:nucleic acid binding"/>
    <property type="evidence" value="ECO:0007669"/>
    <property type="project" value="InterPro"/>
</dbReference>
<dbReference type="SMART" id="SM00487">
    <property type="entry name" value="DEXDc"/>
    <property type="match status" value="1"/>
</dbReference>
<organism evidence="4 5">
    <name type="scientific">Mycena maculata</name>
    <dbReference type="NCBI Taxonomy" id="230809"/>
    <lineage>
        <taxon>Eukaryota</taxon>
        <taxon>Fungi</taxon>
        <taxon>Dikarya</taxon>
        <taxon>Basidiomycota</taxon>
        <taxon>Agaricomycotina</taxon>
        <taxon>Agaricomycetes</taxon>
        <taxon>Agaricomycetidae</taxon>
        <taxon>Agaricales</taxon>
        <taxon>Marasmiineae</taxon>
        <taxon>Mycenaceae</taxon>
        <taxon>Mycena</taxon>
    </lineage>
</organism>
<dbReference type="GO" id="GO:0016787">
    <property type="term" value="F:hydrolase activity"/>
    <property type="evidence" value="ECO:0007669"/>
    <property type="project" value="UniProtKB-KW"/>
</dbReference>
<comment type="similarity">
    <text evidence="1">Belongs to the helicase family. RecQ subfamily.</text>
</comment>
<dbReference type="GO" id="GO:0005694">
    <property type="term" value="C:chromosome"/>
    <property type="evidence" value="ECO:0007669"/>
    <property type="project" value="TreeGrafter"/>
</dbReference>
<gene>
    <name evidence="4" type="ORF">DFH07DRAFT_948047</name>
</gene>
<reference evidence="4" key="1">
    <citation type="submission" date="2023-03" db="EMBL/GenBank/DDBJ databases">
        <title>Massive genome expansion in bonnet fungi (Mycena s.s.) driven by repeated elements and novel gene families across ecological guilds.</title>
        <authorList>
            <consortium name="Lawrence Berkeley National Laboratory"/>
            <person name="Harder C.B."/>
            <person name="Miyauchi S."/>
            <person name="Viragh M."/>
            <person name="Kuo A."/>
            <person name="Thoen E."/>
            <person name="Andreopoulos B."/>
            <person name="Lu D."/>
            <person name="Skrede I."/>
            <person name="Drula E."/>
            <person name="Henrissat B."/>
            <person name="Morin E."/>
            <person name="Kohler A."/>
            <person name="Barry K."/>
            <person name="LaButti K."/>
            <person name="Morin E."/>
            <person name="Salamov A."/>
            <person name="Lipzen A."/>
            <person name="Mereny Z."/>
            <person name="Hegedus B."/>
            <person name="Baldrian P."/>
            <person name="Stursova M."/>
            <person name="Weitz H."/>
            <person name="Taylor A."/>
            <person name="Grigoriev I.V."/>
            <person name="Nagy L.G."/>
            <person name="Martin F."/>
            <person name="Kauserud H."/>
        </authorList>
    </citation>
    <scope>NUCLEOTIDE SEQUENCE</scope>
    <source>
        <strain evidence="4">CBHHK188m</strain>
    </source>
</reference>
<evidence type="ECO:0000256" key="2">
    <source>
        <dbReference type="SAM" id="MobiDB-lite"/>
    </source>
</evidence>
<dbReference type="PROSITE" id="PS51192">
    <property type="entry name" value="HELICASE_ATP_BIND_1"/>
    <property type="match status" value="1"/>
</dbReference>
<feature type="compositionally biased region" description="Acidic residues" evidence="2">
    <location>
        <begin position="613"/>
        <end position="622"/>
    </location>
</feature>
<dbReference type="GO" id="GO:0005634">
    <property type="term" value="C:nucleus"/>
    <property type="evidence" value="ECO:0007669"/>
    <property type="project" value="TreeGrafter"/>
</dbReference>
<dbReference type="InterPro" id="IPR011545">
    <property type="entry name" value="DEAD/DEAH_box_helicase_dom"/>
</dbReference>
<evidence type="ECO:0000313" key="4">
    <source>
        <dbReference type="EMBL" id="KAJ7784968.1"/>
    </source>
</evidence>
<dbReference type="GO" id="GO:0009378">
    <property type="term" value="F:four-way junction helicase activity"/>
    <property type="evidence" value="ECO:0007669"/>
    <property type="project" value="TreeGrafter"/>
</dbReference>
<evidence type="ECO:0000256" key="1">
    <source>
        <dbReference type="ARBA" id="ARBA00005446"/>
    </source>
</evidence>
<comment type="caution">
    <text evidence="4">The sequence shown here is derived from an EMBL/GenBank/DDBJ whole genome shotgun (WGS) entry which is preliminary data.</text>
</comment>
<feature type="region of interest" description="Disordered" evidence="2">
    <location>
        <begin position="596"/>
        <end position="636"/>
    </location>
</feature>
<dbReference type="Proteomes" id="UP001215280">
    <property type="component" value="Unassembled WGS sequence"/>
</dbReference>